<dbReference type="GO" id="GO:0000155">
    <property type="term" value="F:phosphorelay sensor kinase activity"/>
    <property type="evidence" value="ECO:0007669"/>
    <property type="project" value="InterPro"/>
</dbReference>
<evidence type="ECO:0000256" key="5">
    <source>
        <dbReference type="ARBA" id="ARBA00022777"/>
    </source>
</evidence>
<evidence type="ECO:0000256" key="4">
    <source>
        <dbReference type="ARBA" id="ARBA00022679"/>
    </source>
</evidence>
<keyword evidence="7" id="KW-1133">Transmembrane helix</keyword>
<dbReference type="EMBL" id="LYPB01000037">
    <property type="protein sequence ID" value="OAS23675.1"/>
    <property type="molecule type" value="Genomic_DNA"/>
</dbReference>
<keyword evidence="7" id="KW-0812">Transmembrane</keyword>
<name>A0A198ARF4_9BACL</name>
<keyword evidence="4" id="KW-0808">Transferase</keyword>
<evidence type="ECO:0000256" key="1">
    <source>
        <dbReference type="ARBA" id="ARBA00004651"/>
    </source>
</evidence>
<dbReference type="InterPro" id="IPR050640">
    <property type="entry name" value="Bact_2-comp_sensor_kinase"/>
</dbReference>
<sequence length="598" mass="67887">MKRWFAKSLNRKLSLLILFAVVLPLLTMGTVSYRIATSVTEDKAKEAGMNTLRQMTDKLDFVIQDVENMSIFLIGQRDVQAYLGKEESDINLYSQLIGTLWNLSYSKKYIANITITPKNSNPVLYTTTITNSGLAPLLQQYETTNKSAPKWWSPLYDIQTSDGLRKVISLVRPIRDFSLFKALGTLSFSLDQSEIEHYLTDAGWETSGFVVLVDANNRIIAGGDRKWLMKDMSEVFPNLHGLTETSGVSNVLQGMHPYTVLYNGLPRVGWKLVGFIPTEIYQKQNGFVLTVTAVTILIALLLAMALVIYFLRWVTNPLMKLTKYLKDLNPDEMIPTFEVRSVDEVGLLVHSYNKLSDRISRLKDQVQLNEAMKKEADIMALQAQINPHFLYNTLSSIHWIALMNKDRQIAEMVGALSDFLRFSLNKGEEFCVVQQEVSHAQNYAYIQAIRFPDQFEIEFFIDPEMTTNIMLKLLLQPLIENSLIHGIQKKKTKGHIYVHGELREHDMKFVVEDTGIGMDEVKLRDIHGQLASANQKLGIRSEADEERKKVVTSYGLINVHRRLLLHYGAGAGLVLESTLGTGTRITFLIPRERGELSL</sequence>
<dbReference type="PROSITE" id="PS50885">
    <property type="entry name" value="HAMP"/>
    <property type="match status" value="1"/>
</dbReference>
<dbReference type="STRING" id="1850517.A8708_06050"/>
<dbReference type="InterPro" id="IPR003660">
    <property type="entry name" value="HAMP_dom"/>
</dbReference>
<feature type="transmembrane region" description="Helical" evidence="7">
    <location>
        <begin position="287"/>
        <end position="311"/>
    </location>
</feature>
<dbReference type="PANTHER" id="PTHR34220:SF7">
    <property type="entry name" value="SENSOR HISTIDINE KINASE YPDA"/>
    <property type="match status" value="1"/>
</dbReference>
<comment type="subcellular location">
    <subcellularLocation>
        <location evidence="1">Cell membrane</location>
        <topology evidence="1">Multi-pass membrane protein</topology>
    </subcellularLocation>
</comment>
<dbReference type="GO" id="GO:0005886">
    <property type="term" value="C:plasma membrane"/>
    <property type="evidence" value="ECO:0007669"/>
    <property type="project" value="UniProtKB-SubCell"/>
</dbReference>
<dbReference type="AlphaFoldDB" id="A0A198ARF4"/>
<dbReference type="Pfam" id="PF06580">
    <property type="entry name" value="His_kinase"/>
    <property type="match status" value="1"/>
</dbReference>
<dbReference type="InterPro" id="IPR036890">
    <property type="entry name" value="HATPase_C_sf"/>
</dbReference>
<accession>A0A198ARF4</accession>
<dbReference type="SMART" id="SM00387">
    <property type="entry name" value="HATPase_c"/>
    <property type="match status" value="1"/>
</dbReference>
<organism evidence="9 10">
    <name type="scientific">Paenibacillus oryzisoli</name>
    <dbReference type="NCBI Taxonomy" id="1850517"/>
    <lineage>
        <taxon>Bacteria</taxon>
        <taxon>Bacillati</taxon>
        <taxon>Bacillota</taxon>
        <taxon>Bacilli</taxon>
        <taxon>Bacillales</taxon>
        <taxon>Paenibacillaceae</taxon>
        <taxon>Paenibacillus</taxon>
    </lineage>
</organism>
<dbReference type="RefSeq" id="WP_068661714.1">
    <property type="nucleotide sequence ID" value="NZ_LYPB01000037.1"/>
</dbReference>
<evidence type="ECO:0000256" key="6">
    <source>
        <dbReference type="ARBA" id="ARBA00023136"/>
    </source>
</evidence>
<evidence type="ECO:0000259" key="8">
    <source>
        <dbReference type="PROSITE" id="PS50885"/>
    </source>
</evidence>
<comment type="caution">
    <text evidence="9">The sequence shown here is derived from an EMBL/GenBank/DDBJ whole genome shotgun (WGS) entry which is preliminary data.</text>
</comment>
<dbReference type="OrthoDB" id="9776552at2"/>
<keyword evidence="5 9" id="KW-0418">Kinase</keyword>
<gene>
    <name evidence="9" type="ORF">A8708_06050</name>
</gene>
<keyword evidence="10" id="KW-1185">Reference proteome</keyword>
<proteinExistence type="predicted"/>
<feature type="domain" description="HAMP" evidence="8">
    <location>
        <begin position="312"/>
        <end position="364"/>
    </location>
</feature>
<protein>
    <submittedName>
        <fullName evidence="9">Histidine kinase</fullName>
    </submittedName>
</protein>
<dbReference type="InterPro" id="IPR003594">
    <property type="entry name" value="HATPase_dom"/>
</dbReference>
<evidence type="ECO:0000256" key="2">
    <source>
        <dbReference type="ARBA" id="ARBA00022475"/>
    </source>
</evidence>
<dbReference type="Gene3D" id="6.10.340.10">
    <property type="match status" value="1"/>
</dbReference>
<dbReference type="Gene3D" id="3.30.565.10">
    <property type="entry name" value="Histidine kinase-like ATPase, C-terminal domain"/>
    <property type="match status" value="1"/>
</dbReference>
<evidence type="ECO:0000256" key="7">
    <source>
        <dbReference type="SAM" id="Phobius"/>
    </source>
</evidence>
<keyword evidence="3" id="KW-0597">Phosphoprotein</keyword>
<dbReference type="Pfam" id="PF02518">
    <property type="entry name" value="HATPase_c"/>
    <property type="match status" value="1"/>
</dbReference>
<evidence type="ECO:0000313" key="10">
    <source>
        <dbReference type="Proteomes" id="UP000078454"/>
    </source>
</evidence>
<dbReference type="InterPro" id="IPR010559">
    <property type="entry name" value="Sig_transdc_His_kin_internal"/>
</dbReference>
<keyword evidence="2" id="KW-1003">Cell membrane</keyword>
<dbReference type="CDD" id="cd06225">
    <property type="entry name" value="HAMP"/>
    <property type="match status" value="1"/>
</dbReference>
<reference evidence="9 10" key="1">
    <citation type="submission" date="2016-05" db="EMBL/GenBank/DDBJ databases">
        <title>Paenibacillus sp. 1ZS3-15 nov., isolated from the rhizosphere soil.</title>
        <authorList>
            <person name="Zhang X.X."/>
            <person name="Zhang J."/>
        </authorList>
    </citation>
    <scope>NUCLEOTIDE SEQUENCE [LARGE SCALE GENOMIC DNA]</scope>
    <source>
        <strain evidence="9 10">1ZS3-15</strain>
    </source>
</reference>
<dbReference type="PANTHER" id="PTHR34220">
    <property type="entry name" value="SENSOR HISTIDINE KINASE YPDA"/>
    <property type="match status" value="1"/>
</dbReference>
<dbReference type="Proteomes" id="UP000078454">
    <property type="component" value="Unassembled WGS sequence"/>
</dbReference>
<evidence type="ECO:0000313" key="9">
    <source>
        <dbReference type="EMBL" id="OAS23675.1"/>
    </source>
</evidence>
<keyword evidence="6 7" id="KW-0472">Membrane</keyword>
<dbReference type="SUPFAM" id="SSF55874">
    <property type="entry name" value="ATPase domain of HSP90 chaperone/DNA topoisomerase II/histidine kinase"/>
    <property type="match status" value="1"/>
</dbReference>
<evidence type="ECO:0000256" key="3">
    <source>
        <dbReference type="ARBA" id="ARBA00022553"/>
    </source>
</evidence>